<accession>A0A6J6HZV8</accession>
<organism evidence="2">
    <name type="scientific">freshwater metagenome</name>
    <dbReference type="NCBI Taxonomy" id="449393"/>
    <lineage>
        <taxon>unclassified sequences</taxon>
        <taxon>metagenomes</taxon>
        <taxon>ecological metagenomes</taxon>
    </lineage>
</organism>
<gene>
    <name evidence="2" type="ORF">UFOPK1939_00351</name>
</gene>
<evidence type="ECO:0000313" key="2">
    <source>
        <dbReference type="EMBL" id="CAB4618073.1"/>
    </source>
</evidence>
<dbReference type="AlphaFoldDB" id="A0A6J6HZV8"/>
<feature type="region of interest" description="Disordered" evidence="1">
    <location>
        <begin position="96"/>
        <end position="120"/>
    </location>
</feature>
<protein>
    <submittedName>
        <fullName evidence="2">Unannotated protein</fullName>
    </submittedName>
</protein>
<sequence length="120" mass="13564">MAYDVLVKEFKDFTRLRQFSGFALNNFTELFVNDFVAQVNALIADVNAWASDQFLDLLLALSAERTLEQIGCLSNARHVGRPFLGKLFRERRNYPEIGSDQPFDLGVPREEGVQPPSGRA</sequence>
<dbReference type="EMBL" id="CAEZVF010000034">
    <property type="protein sequence ID" value="CAB4618073.1"/>
    <property type="molecule type" value="Genomic_DNA"/>
</dbReference>
<proteinExistence type="predicted"/>
<reference evidence="2" key="1">
    <citation type="submission" date="2020-05" db="EMBL/GenBank/DDBJ databases">
        <authorList>
            <person name="Chiriac C."/>
            <person name="Salcher M."/>
            <person name="Ghai R."/>
            <person name="Kavagutti S V."/>
        </authorList>
    </citation>
    <scope>NUCLEOTIDE SEQUENCE</scope>
</reference>
<evidence type="ECO:0000256" key="1">
    <source>
        <dbReference type="SAM" id="MobiDB-lite"/>
    </source>
</evidence>
<name>A0A6J6HZV8_9ZZZZ</name>